<evidence type="ECO:0000256" key="1">
    <source>
        <dbReference type="ARBA" id="ARBA00006484"/>
    </source>
</evidence>
<dbReference type="InterPro" id="IPR051019">
    <property type="entry name" value="VLCFA-Steroid_DH"/>
</dbReference>
<dbReference type="RefSeq" id="WP_370565871.1">
    <property type="nucleotide sequence ID" value="NZ_JBFWIB010000032.1"/>
</dbReference>
<organism evidence="3 4">
    <name type="scientific">Luteimonas salinilitoris</name>
    <dbReference type="NCBI Taxonomy" id="3237697"/>
    <lineage>
        <taxon>Bacteria</taxon>
        <taxon>Pseudomonadati</taxon>
        <taxon>Pseudomonadota</taxon>
        <taxon>Gammaproteobacteria</taxon>
        <taxon>Lysobacterales</taxon>
        <taxon>Lysobacteraceae</taxon>
        <taxon>Luteimonas</taxon>
    </lineage>
</organism>
<keyword evidence="2 3" id="KW-0560">Oxidoreductase</keyword>
<comment type="similarity">
    <text evidence="1">Belongs to the short-chain dehydrogenases/reductases (SDR) family.</text>
</comment>
<proteinExistence type="inferred from homology"/>
<dbReference type="Proteomes" id="UP001566331">
    <property type="component" value="Unassembled WGS sequence"/>
</dbReference>
<accession>A0ABV4HVP2</accession>
<dbReference type="PIRSF" id="PIRSF000126">
    <property type="entry name" value="11-beta-HSD1"/>
    <property type="match status" value="1"/>
</dbReference>
<dbReference type="EC" id="1.-.-.-" evidence="3"/>
<sequence>MKTVSEFVRKYGPWALVTGASSGIGAEFVRQLAAEGLSVVLAARRKALLDDLGAEISGRFGVQTRSVVVDLSEEDSVDRLGAAVADLDIGLIVSNAGTGNPGSYLDNDHREQLRLFRLNALAHLNIAHLFGRRLAERGGGGLLLGGAMGAAIGIPFSANEAGAKALVQSLGESLHVELRRKRIQVMTLVVPPTHTAIIEKFGLDPKTMPMKPMSTTQCVSEALKAFRKGRSLCLPGAANRIMSTIIPTSVMRVMMGKMLEQTLARRDGRGPQVRSA</sequence>
<dbReference type="GO" id="GO:0016491">
    <property type="term" value="F:oxidoreductase activity"/>
    <property type="evidence" value="ECO:0007669"/>
    <property type="project" value="UniProtKB-KW"/>
</dbReference>
<protein>
    <submittedName>
        <fullName evidence="3">SDR family NAD(P)-dependent oxidoreductase</fullName>
        <ecNumber evidence="3">1.-.-.-</ecNumber>
    </submittedName>
</protein>
<name>A0ABV4HVP2_9GAMM</name>
<dbReference type="InterPro" id="IPR002347">
    <property type="entry name" value="SDR_fam"/>
</dbReference>
<dbReference type="Pfam" id="PF00106">
    <property type="entry name" value="adh_short"/>
    <property type="match status" value="1"/>
</dbReference>
<reference evidence="3 4" key="1">
    <citation type="submission" date="2024-07" db="EMBL/GenBank/DDBJ databases">
        <title>Luteimonas salilacus sp. nov., isolated from the shore soil of Salt Lake in Tibet of China.</title>
        <authorList>
            <person name="Zhang X."/>
            <person name="Li A."/>
        </authorList>
    </citation>
    <scope>NUCLEOTIDE SEQUENCE [LARGE SCALE GENOMIC DNA]</scope>
    <source>
        <strain evidence="3 4">B3-2-R+30</strain>
    </source>
</reference>
<dbReference type="InterPro" id="IPR036291">
    <property type="entry name" value="NAD(P)-bd_dom_sf"/>
</dbReference>
<keyword evidence="4" id="KW-1185">Reference proteome</keyword>
<dbReference type="PRINTS" id="PR00081">
    <property type="entry name" value="GDHRDH"/>
</dbReference>
<dbReference type="PANTHER" id="PTHR43899:SF13">
    <property type="entry name" value="RH59310P"/>
    <property type="match status" value="1"/>
</dbReference>
<dbReference type="EMBL" id="JBFWIC010000053">
    <property type="protein sequence ID" value="MEZ0476820.1"/>
    <property type="molecule type" value="Genomic_DNA"/>
</dbReference>
<evidence type="ECO:0000313" key="4">
    <source>
        <dbReference type="Proteomes" id="UP001566331"/>
    </source>
</evidence>
<dbReference type="PANTHER" id="PTHR43899">
    <property type="entry name" value="RH59310P"/>
    <property type="match status" value="1"/>
</dbReference>
<gene>
    <name evidence="3" type="ORF">AB6713_19770</name>
</gene>
<evidence type="ECO:0000313" key="3">
    <source>
        <dbReference type="EMBL" id="MEZ0476820.1"/>
    </source>
</evidence>
<comment type="caution">
    <text evidence="3">The sequence shown here is derived from an EMBL/GenBank/DDBJ whole genome shotgun (WGS) entry which is preliminary data.</text>
</comment>
<dbReference type="SUPFAM" id="SSF51735">
    <property type="entry name" value="NAD(P)-binding Rossmann-fold domains"/>
    <property type="match status" value="1"/>
</dbReference>
<dbReference type="Gene3D" id="3.40.50.720">
    <property type="entry name" value="NAD(P)-binding Rossmann-like Domain"/>
    <property type="match status" value="1"/>
</dbReference>
<evidence type="ECO:0000256" key="2">
    <source>
        <dbReference type="ARBA" id="ARBA00023002"/>
    </source>
</evidence>